<dbReference type="OrthoDB" id="5342753at2"/>
<dbReference type="Pfam" id="PF00512">
    <property type="entry name" value="HisKA"/>
    <property type="match status" value="1"/>
</dbReference>
<dbReference type="InterPro" id="IPR003594">
    <property type="entry name" value="HATPase_dom"/>
</dbReference>
<dbReference type="Proteomes" id="UP000293296">
    <property type="component" value="Chromosome"/>
</dbReference>
<dbReference type="SMART" id="SM00387">
    <property type="entry name" value="HATPase_c"/>
    <property type="match status" value="1"/>
</dbReference>
<dbReference type="CDD" id="cd00082">
    <property type="entry name" value="HisKA"/>
    <property type="match status" value="1"/>
</dbReference>
<evidence type="ECO:0000256" key="5">
    <source>
        <dbReference type="ARBA" id="ARBA00022777"/>
    </source>
</evidence>
<evidence type="ECO:0000256" key="3">
    <source>
        <dbReference type="ARBA" id="ARBA00022553"/>
    </source>
</evidence>
<dbReference type="InterPro" id="IPR036890">
    <property type="entry name" value="HATPase_C_sf"/>
</dbReference>
<keyword evidence="6" id="KW-0902">Two-component regulatory system</keyword>
<dbReference type="Gene3D" id="3.30.565.10">
    <property type="entry name" value="Histidine kinase-like ATPase, C-terminal domain"/>
    <property type="match status" value="1"/>
</dbReference>
<dbReference type="EMBL" id="CP026538">
    <property type="protein sequence ID" value="QAZ67833.1"/>
    <property type="molecule type" value="Genomic_DNA"/>
</dbReference>
<keyword evidence="3" id="KW-0597">Phosphoprotein</keyword>
<evidence type="ECO:0000259" key="7">
    <source>
        <dbReference type="PROSITE" id="PS50109"/>
    </source>
</evidence>
<dbReference type="GO" id="GO:0000155">
    <property type="term" value="F:phosphorelay sensor kinase activity"/>
    <property type="evidence" value="ECO:0007669"/>
    <property type="project" value="InterPro"/>
</dbReference>
<dbReference type="CDD" id="cd00075">
    <property type="entry name" value="HATPase"/>
    <property type="match status" value="1"/>
</dbReference>
<dbReference type="InterPro" id="IPR036097">
    <property type="entry name" value="HisK_dim/P_sf"/>
</dbReference>
<dbReference type="SMART" id="SM00388">
    <property type="entry name" value="HisKA"/>
    <property type="match status" value="1"/>
</dbReference>
<comment type="catalytic activity">
    <reaction evidence="1">
        <text>ATP + protein L-histidine = ADP + protein N-phospho-L-histidine.</text>
        <dbReference type="EC" id="2.7.13.3"/>
    </reaction>
</comment>
<name>A0A4P6HKW8_9BACT</name>
<protein>
    <recommendedName>
        <fullName evidence="2">histidine kinase</fullName>
        <ecNumber evidence="2">2.7.13.3</ecNumber>
    </recommendedName>
</protein>
<dbReference type="InterPro" id="IPR005467">
    <property type="entry name" value="His_kinase_dom"/>
</dbReference>
<proteinExistence type="predicted"/>
<keyword evidence="5" id="KW-0418">Kinase</keyword>
<keyword evidence="9" id="KW-1185">Reference proteome</keyword>
<evidence type="ECO:0000256" key="1">
    <source>
        <dbReference type="ARBA" id="ARBA00000085"/>
    </source>
</evidence>
<dbReference type="InterPro" id="IPR004358">
    <property type="entry name" value="Sig_transdc_His_kin-like_C"/>
</dbReference>
<dbReference type="PANTHER" id="PTHR43711">
    <property type="entry name" value="TWO-COMPONENT HISTIDINE KINASE"/>
    <property type="match status" value="1"/>
</dbReference>
<keyword evidence="4" id="KW-0808">Transferase</keyword>
<evidence type="ECO:0000256" key="6">
    <source>
        <dbReference type="ARBA" id="ARBA00023012"/>
    </source>
</evidence>
<organism evidence="8 9">
    <name type="scientific">Solidesulfovibrio carbinolicus</name>
    <dbReference type="NCBI Taxonomy" id="296842"/>
    <lineage>
        <taxon>Bacteria</taxon>
        <taxon>Pseudomonadati</taxon>
        <taxon>Thermodesulfobacteriota</taxon>
        <taxon>Desulfovibrionia</taxon>
        <taxon>Desulfovibrionales</taxon>
        <taxon>Desulfovibrionaceae</taxon>
        <taxon>Solidesulfovibrio</taxon>
    </lineage>
</organism>
<dbReference type="InterPro" id="IPR003661">
    <property type="entry name" value="HisK_dim/P_dom"/>
</dbReference>
<dbReference type="PANTHER" id="PTHR43711:SF1">
    <property type="entry name" value="HISTIDINE KINASE 1"/>
    <property type="match status" value="1"/>
</dbReference>
<dbReference type="EC" id="2.7.13.3" evidence="2"/>
<feature type="domain" description="Histidine kinase" evidence="7">
    <location>
        <begin position="153"/>
        <end position="371"/>
    </location>
</feature>
<dbReference type="PRINTS" id="PR00344">
    <property type="entry name" value="BCTRLSENSOR"/>
</dbReference>
<dbReference type="Pfam" id="PF02518">
    <property type="entry name" value="HATPase_c"/>
    <property type="match status" value="1"/>
</dbReference>
<dbReference type="PROSITE" id="PS50109">
    <property type="entry name" value="HIS_KIN"/>
    <property type="match status" value="1"/>
</dbReference>
<dbReference type="AlphaFoldDB" id="A0A4P6HKW8"/>
<dbReference type="Gene3D" id="1.10.287.130">
    <property type="match status" value="1"/>
</dbReference>
<accession>A0A4P6HKW8</accession>
<dbReference type="SUPFAM" id="SSF47384">
    <property type="entry name" value="Homodimeric domain of signal transducing histidine kinase"/>
    <property type="match status" value="1"/>
</dbReference>
<evidence type="ECO:0000313" key="9">
    <source>
        <dbReference type="Proteomes" id="UP000293296"/>
    </source>
</evidence>
<dbReference type="SUPFAM" id="SSF55874">
    <property type="entry name" value="ATPase domain of HSP90 chaperone/DNA topoisomerase II/histidine kinase"/>
    <property type="match status" value="1"/>
</dbReference>
<evidence type="ECO:0000256" key="2">
    <source>
        <dbReference type="ARBA" id="ARBA00012438"/>
    </source>
</evidence>
<reference evidence="8 9" key="1">
    <citation type="submission" date="2018-02" db="EMBL/GenBank/DDBJ databases">
        <title>Genome sequence of Desulfovibrio carbinolicus DSM 3852.</title>
        <authorList>
            <person name="Wilbanks E."/>
            <person name="Skennerton C.T."/>
            <person name="Orphan V.J."/>
        </authorList>
    </citation>
    <scope>NUCLEOTIDE SEQUENCE [LARGE SCALE GENOMIC DNA]</scope>
    <source>
        <strain evidence="8 9">DSM 3852</strain>
    </source>
</reference>
<evidence type="ECO:0000313" key="8">
    <source>
        <dbReference type="EMBL" id="QAZ67833.1"/>
    </source>
</evidence>
<evidence type="ECO:0000256" key="4">
    <source>
        <dbReference type="ARBA" id="ARBA00022679"/>
    </source>
</evidence>
<gene>
    <name evidence="8" type="ORF">C3Y92_11615</name>
</gene>
<sequence length="387" mass="41802">MPTPDHNFFEHAFHRLLLSGPALYYVLNRDGRVVEAGETAMRIVPGPVVGKAFQDLLLDFTAVPGLYDLLLRPGPHLLTLHTRDGAPQTFRFSFIDLGHNILCLGAQDSQETEMLRNTLLETNQELAARTRELQRSNARLETINAQKNRFLGMAAHDLRTPIGHVLYSADLLRDEGANLSPEQAEALSVIDHAGKSMLRILDDLLDIANIEAGRFSLNLAPSDLAAGIRAVAQRLTPLAAAKNMRLACSLPPDLPELAFDAIRMEQLLTNLISNAVKYAPPGTTVRIAGTCGDGHVAISVADQGVGVAAEDRERIFEPFGRGQARPTGDEKSIGLGLCIARTIARGHGGDLVIDSQPGQGAVFLCTLPLPRRPHDVAASLGARVCLH</sequence>
<dbReference type="InterPro" id="IPR050736">
    <property type="entry name" value="Sensor_HK_Regulatory"/>
</dbReference>
<dbReference type="KEGG" id="dcb:C3Y92_11615"/>